<dbReference type="InterPro" id="IPR051416">
    <property type="entry name" value="phD-YefM_TA_antitoxins"/>
</dbReference>
<evidence type="ECO:0000256" key="2">
    <source>
        <dbReference type="RuleBase" id="RU362080"/>
    </source>
</evidence>
<dbReference type="Proteomes" id="UP001596152">
    <property type="component" value="Unassembled WGS sequence"/>
</dbReference>
<comment type="caution">
    <text evidence="3">The sequence shown here is derived from an EMBL/GenBank/DDBJ whole genome shotgun (WGS) entry which is preliminary data.</text>
</comment>
<evidence type="ECO:0000313" key="3">
    <source>
        <dbReference type="EMBL" id="MFC5344655.1"/>
    </source>
</evidence>
<dbReference type="InterPro" id="IPR036165">
    <property type="entry name" value="YefM-like_sf"/>
</dbReference>
<name>A0ABW0FSH7_9CAUL</name>
<dbReference type="RefSeq" id="WP_374039043.1">
    <property type="nucleotide sequence ID" value="NZ_CP169082.1"/>
</dbReference>
<accession>A0ABW0FSH7</accession>
<sequence>MDTLNIHAAKTHFSGLVERAEAGETIIIARAGKPVAKLTPLEPQPTEDRVAMAARRIGFLKGQMSIPDDFNEMGREEIERMFNGDDQT</sequence>
<reference evidence="4" key="1">
    <citation type="journal article" date="2019" name="Int. J. Syst. Evol. Microbiol.">
        <title>The Global Catalogue of Microorganisms (GCM) 10K type strain sequencing project: providing services to taxonomists for standard genome sequencing and annotation.</title>
        <authorList>
            <consortium name="The Broad Institute Genomics Platform"/>
            <consortium name="The Broad Institute Genome Sequencing Center for Infectious Disease"/>
            <person name="Wu L."/>
            <person name="Ma J."/>
        </authorList>
    </citation>
    <scope>NUCLEOTIDE SEQUENCE [LARGE SCALE GENOMIC DNA]</scope>
    <source>
        <strain evidence="4">JCM 12125</strain>
    </source>
</reference>
<dbReference type="Pfam" id="PF02604">
    <property type="entry name" value="PhdYeFM_antitox"/>
    <property type="match status" value="1"/>
</dbReference>
<dbReference type="InterPro" id="IPR006442">
    <property type="entry name" value="Antitoxin_Phd/YefM"/>
</dbReference>
<evidence type="ECO:0000313" key="4">
    <source>
        <dbReference type="Proteomes" id="UP001596152"/>
    </source>
</evidence>
<dbReference type="NCBIfam" id="TIGR01552">
    <property type="entry name" value="phd_fam"/>
    <property type="match status" value="1"/>
</dbReference>
<comment type="similarity">
    <text evidence="1 2">Belongs to the phD/YefM antitoxin family.</text>
</comment>
<comment type="function">
    <text evidence="2">Antitoxin component of a type II toxin-antitoxin (TA) system.</text>
</comment>
<evidence type="ECO:0000256" key="1">
    <source>
        <dbReference type="ARBA" id="ARBA00009981"/>
    </source>
</evidence>
<dbReference type="Gene3D" id="3.40.1620.10">
    <property type="entry name" value="YefM-like domain"/>
    <property type="match status" value="1"/>
</dbReference>
<keyword evidence="4" id="KW-1185">Reference proteome</keyword>
<organism evidence="3 4">
    <name type="scientific">Brevundimonas staleyi</name>
    <dbReference type="NCBI Taxonomy" id="74326"/>
    <lineage>
        <taxon>Bacteria</taxon>
        <taxon>Pseudomonadati</taxon>
        <taxon>Pseudomonadota</taxon>
        <taxon>Alphaproteobacteria</taxon>
        <taxon>Caulobacterales</taxon>
        <taxon>Caulobacteraceae</taxon>
        <taxon>Brevundimonas</taxon>
    </lineage>
</organism>
<proteinExistence type="inferred from homology"/>
<dbReference type="PANTHER" id="PTHR35377">
    <property type="entry name" value="ANTITOXIN VAPB49-RELATED-RELATED"/>
    <property type="match status" value="1"/>
</dbReference>
<dbReference type="SUPFAM" id="SSF143120">
    <property type="entry name" value="YefM-like"/>
    <property type="match status" value="1"/>
</dbReference>
<dbReference type="EMBL" id="JBHSLF010000023">
    <property type="protein sequence ID" value="MFC5344655.1"/>
    <property type="molecule type" value="Genomic_DNA"/>
</dbReference>
<protein>
    <recommendedName>
        <fullName evidence="2">Antitoxin</fullName>
    </recommendedName>
</protein>
<gene>
    <name evidence="3" type="ORF">ACFPIE_12085</name>
</gene>